<accession>A0AA38GGV8</accession>
<evidence type="ECO:0000313" key="3">
    <source>
        <dbReference type="Proteomes" id="UP000824469"/>
    </source>
</evidence>
<feature type="non-terminal residue" evidence="2">
    <location>
        <position position="1"/>
    </location>
</feature>
<dbReference type="EMBL" id="JAHRHJ020000003">
    <property type="protein sequence ID" value="KAH9321300.1"/>
    <property type="molecule type" value="Genomic_DNA"/>
</dbReference>
<name>A0AA38GGV8_TAXCH</name>
<evidence type="ECO:0000256" key="1">
    <source>
        <dbReference type="SAM" id="MobiDB-lite"/>
    </source>
</evidence>
<dbReference type="Proteomes" id="UP000824469">
    <property type="component" value="Unassembled WGS sequence"/>
</dbReference>
<feature type="non-terminal residue" evidence="2">
    <location>
        <position position="104"/>
    </location>
</feature>
<feature type="compositionally biased region" description="Polar residues" evidence="1">
    <location>
        <begin position="13"/>
        <end position="22"/>
    </location>
</feature>
<sequence length="104" mass="11825">GGCWPVRDPRQDLQLSPTDQSNLQHSLRMQQSSIHLSEVNGFTQKQNQYLNLHRVTDGIHQNSTQIAHPHFNSSTFSKLVSPQVNHMIPKSPSLEFTLGRPGWQ</sequence>
<organism evidence="2 3">
    <name type="scientific">Taxus chinensis</name>
    <name type="common">Chinese yew</name>
    <name type="synonym">Taxus wallichiana var. chinensis</name>
    <dbReference type="NCBI Taxonomy" id="29808"/>
    <lineage>
        <taxon>Eukaryota</taxon>
        <taxon>Viridiplantae</taxon>
        <taxon>Streptophyta</taxon>
        <taxon>Embryophyta</taxon>
        <taxon>Tracheophyta</taxon>
        <taxon>Spermatophyta</taxon>
        <taxon>Pinopsida</taxon>
        <taxon>Pinidae</taxon>
        <taxon>Conifers II</taxon>
        <taxon>Cupressales</taxon>
        <taxon>Taxaceae</taxon>
        <taxon>Taxus</taxon>
    </lineage>
</organism>
<dbReference type="AlphaFoldDB" id="A0AA38GGV8"/>
<feature type="region of interest" description="Disordered" evidence="1">
    <location>
        <begin position="1"/>
        <end position="22"/>
    </location>
</feature>
<proteinExistence type="predicted"/>
<keyword evidence="3" id="KW-1185">Reference proteome</keyword>
<gene>
    <name evidence="2" type="ORF">KI387_015939</name>
</gene>
<comment type="caution">
    <text evidence="2">The sequence shown here is derived from an EMBL/GenBank/DDBJ whole genome shotgun (WGS) entry which is preliminary data.</text>
</comment>
<evidence type="ECO:0000313" key="2">
    <source>
        <dbReference type="EMBL" id="KAH9321300.1"/>
    </source>
</evidence>
<reference evidence="2 3" key="1">
    <citation type="journal article" date="2021" name="Nat. Plants">
        <title>The Taxus genome provides insights into paclitaxel biosynthesis.</title>
        <authorList>
            <person name="Xiong X."/>
            <person name="Gou J."/>
            <person name="Liao Q."/>
            <person name="Li Y."/>
            <person name="Zhou Q."/>
            <person name="Bi G."/>
            <person name="Li C."/>
            <person name="Du R."/>
            <person name="Wang X."/>
            <person name="Sun T."/>
            <person name="Guo L."/>
            <person name="Liang H."/>
            <person name="Lu P."/>
            <person name="Wu Y."/>
            <person name="Zhang Z."/>
            <person name="Ro D.K."/>
            <person name="Shang Y."/>
            <person name="Huang S."/>
            <person name="Yan J."/>
        </authorList>
    </citation>
    <scope>NUCLEOTIDE SEQUENCE [LARGE SCALE GENOMIC DNA]</scope>
    <source>
        <strain evidence="2">Ta-2019</strain>
    </source>
</reference>
<protein>
    <submittedName>
        <fullName evidence="2">Uncharacterized protein</fullName>
    </submittedName>
</protein>